<proteinExistence type="predicted"/>
<dbReference type="EMBL" id="LGIA01000209">
    <property type="protein sequence ID" value="KOH42834.1"/>
    <property type="molecule type" value="Genomic_DNA"/>
</dbReference>
<keyword evidence="2" id="KW-1185">Reference proteome</keyword>
<dbReference type="RefSeq" id="WP_053188199.1">
    <property type="nucleotide sequence ID" value="NZ_LGIA01000209.1"/>
</dbReference>
<dbReference type="OrthoDB" id="1492681at2"/>
<sequence length="380" mass="43472">MTENQEKAIQYLEAFQEQSLVERFGKDYLSKYNDVLGLTKKTDFLNAYFNSQLNMTDEEKADFTKSYDSSLKSCIIKTKYELPESILILSSLFDKIDVAATRLTYQLNKKPFIGTAFSKEFNAFAARVPGTEESLLVFESELFTLCNLLAKIIASCLPDFKIDESGVSFNCKKIRIKNHIDTNPLIKERFKDFVINAVINGLPNGTRQYFLSETVSKLQYELLSSIELFIVGHEYGHIYAGHIDKALVKTRMINNEQLEFISPDWQMEFEADFYGLSLLVNTDSAHSFLPFSLLGPELLFTFLDIFERANTLVALGTEIHSNGGNTHPPTIERRKKIRELLGESIPERLLDSYQVVSEFLENVMEVLWADFNHAHIRNGN</sequence>
<dbReference type="AlphaFoldDB" id="A0A0L8V349"/>
<accession>A0A0L8V349</accession>
<name>A0A0L8V349_9BACT</name>
<reference evidence="2" key="1">
    <citation type="submission" date="2015-07" db="EMBL/GenBank/DDBJ databases">
        <title>Genome sequencing of Sunxiuqinia dokdonensis strain SK.</title>
        <authorList>
            <person name="Ahn S."/>
            <person name="Kim B.-C."/>
        </authorList>
    </citation>
    <scope>NUCLEOTIDE SEQUENCE [LARGE SCALE GENOMIC DNA]</scope>
    <source>
        <strain evidence="2">SK</strain>
    </source>
</reference>
<dbReference type="Proteomes" id="UP000036958">
    <property type="component" value="Unassembled WGS sequence"/>
</dbReference>
<gene>
    <name evidence="1" type="ORF">NC99_43430</name>
</gene>
<protein>
    <submittedName>
        <fullName evidence="1">Uncharacterized protein</fullName>
    </submittedName>
</protein>
<comment type="caution">
    <text evidence="1">The sequence shown here is derived from an EMBL/GenBank/DDBJ whole genome shotgun (WGS) entry which is preliminary data.</text>
</comment>
<evidence type="ECO:0000313" key="1">
    <source>
        <dbReference type="EMBL" id="KOH42834.1"/>
    </source>
</evidence>
<organism evidence="1 2">
    <name type="scientific">Sunxiuqinia dokdonensis</name>
    <dbReference type="NCBI Taxonomy" id="1409788"/>
    <lineage>
        <taxon>Bacteria</taxon>
        <taxon>Pseudomonadati</taxon>
        <taxon>Bacteroidota</taxon>
        <taxon>Bacteroidia</taxon>
        <taxon>Marinilabiliales</taxon>
        <taxon>Prolixibacteraceae</taxon>
        <taxon>Sunxiuqinia</taxon>
    </lineage>
</organism>
<evidence type="ECO:0000313" key="2">
    <source>
        <dbReference type="Proteomes" id="UP000036958"/>
    </source>
</evidence>